<evidence type="ECO:0000313" key="2">
    <source>
        <dbReference type="EMBL" id="NRT91049.1"/>
    </source>
</evidence>
<reference evidence="3" key="2">
    <citation type="submission" date="2020-05" db="EMBL/GenBank/DDBJ databases">
        <title>Genomic insights into acetone-butanol-ethanol (ABE) fermentation by sequencing solventogenic clostridia strains.</title>
        <authorList>
            <person name="Brown S."/>
        </authorList>
    </citation>
    <scope>NUCLEOTIDE SEQUENCE</scope>
    <source>
        <strain evidence="4">DJ123</strain>
        <strain evidence="3">DJ126</strain>
    </source>
</reference>
<dbReference type="Proteomes" id="UP000190973">
    <property type="component" value="Unassembled WGS sequence"/>
</dbReference>
<dbReference type="AlphaFoldDB" id="A0A1S8R4K4"/>
<evidence type="ECO:0000313" key="6">
    <source>
        <dbReference type="Proteomes" id="UP000190973"/>
    </source>
</evidence>
<evidence type="ECO:0000256" key="1">
    <source>
        <dbReference type="SAM" id="Phobius"/>
    </source>
</evidence>
<reference evidence="2" key="3">
    <citation type="submission" date="2020-05" db="EMBL/GenBank/DDBJ databases">
        <authorList>
            <person name="Brown S."/>
            <person name="Huntemann M."/>
            <person name="Clum A."/>
            <person name="Spunde A."/>
            <person name="Palaniappan K."/>
            <person name="Ritter S."/>
            <person name="Mikhailova N."/>
            <person name="Chen I.-M."/>
            <person name="Stamatis D."/>
            <person name="Reddy T."/>
            <person name="O'Malley R."/>
            <person name="Daum C."/>
            <person name="Shapiro N."/>
            <person name="Ivanova N."/>
            <person name="Kyrpides N."/>
            <person name="Woyke T."/>
        </authorList>
    </citation>
    <scope>NUCLEOTIDE SEQUENCE</scope>
    <source>
        <strain evidence="2">DJ080</strain>
    </source>
</reference>
<dbReference type="EMBL" id="JABSWW010000001">
    <property type="protein sequence ID" value="NRT91049.1"/>
    <property type="molecule type" value="Genomic_DNA"/>
</dbReference>
<dbReference type="EMBL" id="JABTDW010000001">
    <property type="protein sequence ID" value="NSB12616.1"/>
    <property type="molecule type" value="Genomic_DNA"/>
</dbReference>
<dbReference type="Proteomes" id="UP000822184">
    <property type="component" value="Unassembled WGS sequence"/>
</dbReference>
<evidence type="ECO:0000313" key="7">
    <source>
        <dbReference type="Proteomes" id="UP000821656"/>
    </source>
</evidence>
<proteinExistence type="predicted"/>
<keyword evidence="1" id="KW-1133">Transmembrane helix</keyword>
<comment type="caution">
    <text evidence="3">The sequence shown here is derived from an EMBL/GenBank/DDBJ whole genome shotgun (WGS) entry which is preliminary data.</text>
</comment>
<name>A0A1S8R4K4_CLOBE</name>
<reference evidence="2" key="4">
    <citation type="journal article" date="2022" name="Nat. Biotechnol.">
        <title>Carbon-negative production of acetone and isopropanol by gas fermentation at industrial pilot scale.</title>
        <authorList>
            <person name="Liew F.E."/>
            <person name="Nogle R."/>
            <person name="Abdalla T."/>
            <person name="Rasor B.J."/>
            <person name="Canter C."/>
            <person name="Jensen R.O."/>
            <person name="Wang L."/>
            <person name="Strutz J."/>
            <person name="Chirania P."/>
            <person name="De Tissera S."/>
            <person name="Mueller A.P."/>
            <person name="Ruan Z."/>
            <person name="Gao A."/>
            <person name="Tran L."/>
            <person name="Engle N.L."/>
            <person name="Bromley J.C."/>
            <person name="Daniell J."/>
            <person name="Conrado R."/>
            <person name="Tschaplinski T.J."/>
            <person name="Giannone R.J."/>
            <person name="Hettich R.L."/>
            <person name="Karim A.S."/>
            <person name="Simpson S.D."/>
            <person name="Brown S.D."/>
            <person name="Leang C."/>
            <person name="Jewett M.C."/>
            <person name="Kopke M."/>
        </authorList>
    </citation>
    <scope>NUCLEOTIDE SEQUENCE</scope>
    <source>
        <strain evidence="2">DJ080</strain>
    </source>
</reference>
<keyword evidence="1" id="KW-0472">Membrane</keyword>
<dbReference type="Proteomes" id="UP001193748">
    <property type="component" value="Unassembled WGS sequence"/>
</dbReference>
<protein>
    <submittedName>
        <fullName evidence="3">Uncharacterized protein</fullName>
    </submittedName>
</protein>
<keyword evidence="1" id="KW-0812">Transmembrane</keyword>
<feature type="transmembrane region" description="Helical" evidence="1">
    <location>
        <begin position="27"/>
        <end position="45"/>
    </location>
</feature>
<dbReference type="EMBL" id="JABSXK010000001">
    <property type="protein sequence ID" value="NRV09503.1"/>
    <property type="molecule type" value="Genomic_DNA"/>
</dbReference>
<evidence type="ECO:0000313" key="5">
    <source>
        <dbReference type="EMBL" id="OOM65626.1"/>
    </source>
</evidence>
<reference evidence="5 6" key="1">
    <citation type="submission" date="2016-05" db="EMBL/GenBank/DDBJ databases">
        <title>Microbial solvent formation.</title>
        <authorList>
            <person name="Poehlein A."/>
            <person name="Montoya Solano J.D."/>
            <person name="Flitsch S."/>
            <person name="Krabben P."/>
            <person name="Duerre P."/>
            <person name="Daniel R."/>
        </authorList>
    </citation>
    <scope>NUCLEOTIDE SEQUENCE [LARGE SCALE GENOMIC DNA]</scope>
    <source>
        <strain evidence="5 6">DSM 53</strain>
    </source>
</reference>
<feature type="transmembrane region" description="Helical" evidence="1">
    <location>
        <begin position="5"/>
        <end position="21"/>
    </location>
</feature>
<gene>
    <name evidence="2" type="ORF">B0H41_004728</name>
    <name evidence="4" type="ORF">BCD95_000875</name>
    <name evidence="5" type="ORF">CLBCK_02550</name>
    <name evidence="3" type="ORF">DFH45_002466</name>
</gene>
<accession>A0A1S8R4K4</accession>
<organism evidence="3 7">
    <name type="scientific">Clostridium beijerinckii</name>
    <name type="common">Clostridium MP</name>
    <dbReference type="NCBI Taxonomy" id="1520"/>
    <lineage>
        <taxon>Bacteria</taxon>
        <taxon>Bacillati</taxon>
        <taxon>Bacillota</taxon>
        <taxon>Clostridia</taxon>
        <taxon>Eubacteriales</taxon>
        <taxon>Clostridiaceae</taxon>
        <taxon>Clostridium</taxon>
    </lineage>
</organism>
<sequence length="52" mass="6227">MRFIQWLLGVFIFLLICTLFIQFGNSVLNIVLLISLIIFGIRFLIQKYTNRY</sequence>
<evidence type="ECO:0000313" key="4">
    <source>
        <dbReference type="EMBL" id="NSB12616.1"/>
    </source>
</evidence>
<evidence type="ECO:0000313" key="3">
    <source>
        <dbReference type="EMBL" id="NRV09503.1"/>
    </source>
</evidence>
<dbReference type="RefSeq" id="WP_017211256.1">
    <property type="nucleotide sequence ID" value="NZ_CP107022.1"/>
</dbReference>
<dbReference type="Proteomes" id="UP000821656">
    <property type="component" value="Unassembled WGS sequence"/>
</dbReference>
<dbReference type="EMBL" id="LZZI01000004">
    <property type="protein sequence ID" value="OOM65626.1"/>
    <property type="molecule type" value="Genomic_DNA"/>
</dbReference>